<comment type="caution">
    <text evidence="1">The sequence shown here is derived from an EMBL/GenBank/DDBJ whole genome shotgun (WGS) entry which is preliminary data.</text>
</comment>
<proteinExistence type="predicted"/>
<gene>
    <name evidence="1" type="ORF">LCGC14_1336830</name>
</gene>
<organism evidence="1">
    <name type="scientific">marine sediment metagenome</name>
    <dbReference type="NCBI Taxonomy" id="412755"/>
    <lineage>
        <taxon>unclassified sequences</taxon>
        <taxon>metagenomes</taxon>
        <taxon>ecological metagenomes</taxon>
    </lineage>
</organism>
<accession>A0A0F9NH85</accession>
<sequence length="188" mass="21922">MFASDDIPILFLIDHTFFNDYFRTDYLHSNVADWLFHYTYYRNTFIPNEKIIIVPNIIFDKIQFEFPIYHGIGHSVIQSLRKVIKIVPIEVTDPDLSMINVANRLLSKDNIPIIISSVNEEKWLGNIQRWGIEIGLEGFTDVMSDRRIHDKLPCILIDTKKAGAKEILSLILSMYDSEYQEVIRCISP</sequence>
<dbReference type="AlphaFoldDB" id="A0A0F9NH85"/>
<evidence type="ECO:0000313" key="1">
    <source>
        <dbReference type="EMBL" id="KKM80742.1"/>
    </source>
</evidence>
<name>A0A0F9NH85_9ZZZZ</name>
<protein>
    <submittedName>
        <fullName evidence="1">Uncharacterized protein</fullName>
    </submittedName>
</protein>
<reference evidence="1" key="1">
    <citation type="journal article" date="2015" name="Nature">
        <title>Complex archaea that bridge the gap between prokaryotes and eukaryotes.</title>
        <authorList>
            <person name="Spang A."/>
            <person name="Saw J.H."/>
            <person name="Jorgensen S.L."/>
            <person name="Zaremba-Niedzwiedzka K."/>
            <person name="Martijn J."/>
            <person name="Lind A.E."/>
            <person name="van Eijk R."/>
            <person name="Schleper C."/>
            <person name="Guy L."/>
            <person name="Ettema T.J."/>
        </authorList>
    </citation>
    <scope>NUCLEOTIDE SEQUENCE</scope>
</reference>
<dbReference type="EMBL" id="LAZR01008135">
    <property type="protein sequence ID" value="KKM80742.1"/>
    <property type="molecule type" value="Genomic_DNA"/>
</dbReference>